<reference evidence="1" key="1">
    <citation type="journal article" date="2014" name="PLoS ONE">
        <title>Transcriptome-Based Identification of ABC Transporters in the Western Tarnished Plant Bug Lygus hesperus.</title>
        <authorList>
            <person name="Hull J.J."/>
            <person name="Chaney K."/>
            <person name="Geib S.M."/>
            <person name="Fabrick J.A."/>
            <person name="Brent C.S."/>
            <person name="Walsh D."/>
            <person name="Lavine L.C."/>
        </authorList>
    </citation>
    <scope>NUCLEOTIDE SEQUENCE</scope>
</reference>
<proteinExistence type="predicted"/>
<gene>
    <name evidence="1" type="primary">POLX_264</name>
    <name evidence="1" type="ORF">CM83_327</name>
</gene>
<dbReference type="AlphaFoldDB" id="A0A0A9YBC0"/>
<reference evidence="1" key="2">
    <citation type="submission" date="2014-07" db="EMBL/GenBank/DDBJ databases">
        <authorList>
            <person name="Hull J."/>
        </authorList>
    </citation>
    <scope>NUCLEOTIDE SEQUENCE</scope>
</reference>
<evidence type="ECO:0000313" key="1">
    <source>
        <dbReference type="EMBL" id="JAG29459.1"/>
    </source>
</evidence>
<sequence>MLNELKSQPKSVTIIFNDNQGAQKLARDYVHHSWTKHIDVRHHYFIRNCVGENVELKCIPTSDMPDYEFTKGLPRVKNILIGTWYQNLSKLKTSNLKFEGKCRRANCRLQYFVT</sequence>
<name>A0A0A9YBC0_LYGHE</name>
<feature type="non-terminal residue" evidence="1">
    <location>
        <position position="114"/>
    </location>
</feature>
<accession>A0A0A9YBC0</accession>
<protein>
    <submittedName>
        <fullName evidence="1">Retrovirus-related Pol polyprotein from transposon TNT 1-94</fullName>
    </submittedName>
</protein>
<dbReference type="CDD" id="cd09272">
    <property type="entry name" value="RNase_HI_RT_Ty1"/>
    <property type="match status" value="1"/>
</dbReference>
<organism evidence="1">
    <name type="scientific">Lygus hesperus</name>
    <name type="common">Western plant bug</name>
    <dbReference type="NCBI Taxonomy" id="30085"/>
    <lineage>
        <taxon>Eukaryota</taxon>
        <taxon>Metazoa</taxon>
        <taxon>Ecdysozoa</taxon>
        <taxon>Arthropoda</taxon>
        <taxon>Hexapoda</taxon>
        <taxon>Insecta</taxon>
        <taxon>Pterygota</taxon>
        <taxon>Neoptera</taxon>
        <taxon>Paraneoptera</taxon>
        <taxon>Hemiptera</taxon>
        <taxon>Heteroptera</taxon>
        <taxon>Panheteroptera</taxon>
        <taxon>Cimicomorpha</taxon>
        <taxon>Miridae</taxon>
        <taxon>Mirini</taxon>
        <taxon>Lygus</taxon>
    </lineage>
</organism>
<dbReference type="EMBL" id="GBHO01014145">
    <property type="protein sequence ID" value="JAG29459.1"/>
    <property type="molecule type" value="Transcribed_RNA"/>
</dbReference>